<sequence length="97" mass="10624">MVRINALRVITCVQNLHFGRKADVVKTLVDKAAWPFRLAVSGELRHSAWQPQVVLRVYAAQVLLDECCHAISRKDAGVNFVEASLAGAEARDGADLP</sequence>
<comment type="caution">
    <text evidence="1">The sequence shown here is derived from an EMBL/GenBank/DDBJ whole genome shotgun (WGS) entry which is preliminary data.</text>
</comment>
<evidence type="ECO:0000313" key="1">
    <source>
        <dbReference type="EMBL" id="HAW77691.1"/>
    </source>
</evidence>
<accession>A0A350P8S4</accession>
<evidence type="ECO:0000313" key="2">
    <source>
        <dbReference type="Proteomes" id="UP000263517"/>
    </source>
</evidence>
<dbReference type="AlphaFoldDB" id="A0A350P8S4"/>
<dbReference type="EMBL" id="DNAN01000641">
    <property type="protein sequence ID" value="HAW77691.1"/>
    <property type="molecule type" value="Genomic_DNA"/>
</dbReference>
<proteinExistence type="predicted"/>
<gene>
    <name evidence="1" type="ORF">DCW74_18395</name>
</gene>
<dbReference type="Proteomes" id="UP000263517">
    <property type="component" value="Unassembled WGS sequence"/>
</dbReference>
<organism evidence="1 2">
    <name type="scientific">Alteromonas australica</name>
    <dbReference type="NCBI Taxonomy" id="589873"/>
    <lineage>
        <taxon>Bacteria</taxon>
        <taxon>Pseudomonadati</taxon>
        <taxon>Pseudomonadota</taxon>
        <taxon>Gammaproteobacteria</taxon>
        <taxon>Alteromonadales</taxon>
        <taxon>Alteromonadaceae</taxon>
        <taxon>Alteromonas/Salinimonas group</taxon>
        <taxon>Alteromonas</taxon>
    </lineage>
</organism>
<name>A0A350P8S4_9ALTE</name>
<reference evidence="1 2" key="1">
    <citation type="journal article" date="2018" name="Nat. Biotechnol.">
        <title>A standardized bacterial taxonomy based on genome phylogeny substantially revises the tree of life.</title>
        <authorList>
            <person name="Parks D.H."/>
            <person name="Chuvochina M."/>
            <person name="Waite D.W."/>
            <person name="Rinke C."/>
            <person name="Skarshewski A."/>
            <person name="Chaumeil P.A."/>
            <person name="Hugenholtz P."/>
        </authorList>
    </citation>
    <scope>NUCLEOTIDE SEQUENCE [LARGE SCALE GENOMIC DNA]</scope>
    <source>
        <strain evidence="1">UBA11978</strain>
    </source>
</reference>
<protein>
    <submittedName>
        <fullName evidence="1">Uncharacterized protein</fullName>
    </submittedName>
</protein>